<dbReference type="EMBL" id="MKIN01000028">
    <property type="protein sequence ID" value="OLP47138.1"/>
    <property type="molecule type" value="Genomic_DNA"/>
</dbReference>
<dbReference type="Proteomes" id="UP000185598">
    <property type="component" value="Unassembled WGS sequence"/>
</dbReference>
<dbReference type="AlphaFoldDB" id="A0A1Q8ZYX8"/>
<protein>
    <submittedName>
        <fullName evidence="1">Uncharacterized protein</fullName>
    </submittedName>
</protein>
<reference evidence="1 2" key="1">
    <citation type="submission" date="2016-09" db="EMBL/GenBank/DDBJ databases">
        <title>Rhizobium oryziradicis sp. nov., isolated from the root of rice.</title>
        <authorList>
            <person name="Zhao J."/>
            <person name="Zhang X."/>
        </authorList>
    </citation>
    <scope>NUCLEOTIDE SEQUENCE [LARGE SCALE GENOMIC DNA]</scope>
    <source>
        <strain evidence="1 2">14971</strain>
    </source>
</reference>
<name>A0A1Q8ZYX8_9HYPH</name>
<gene>
    <name evidence="1" type="ORF">BJF91_10610</name>
</gene>
<accession>A0A1Q8ZYX8</accession>
<dbReference type="STRING" id="887144.BJF91_10610"/>
<keyword evidence="2" id="KW-1185">Reference proteome</keyword>
<comment type="caution">
    <text evidence="1">The sequence shown here is derived from an EMBL/GenBank/DDBJ whole genome shotgun (WGS) entry which is preliminary data.</text>
</comment>
<proteinExistence type="predicted"/>
<evidence type="ECO:0000313" key="2">
    <source>
        <dbReference type="Proteomes" id="UP000185598"/>
    </source>
</evidence>
<organism evidence="1 2">
    <name type="scientific">Allorhizobium taibaishanense</name>
    <dbReference type="NCBI Taxonomy" id="887144"/>
    <lineage>
        <taxon>Bacteria</taxon>
        <taxon>Pseudomonadati</taxon>
        <taxon>Pseudomonadota</taxon>
        <taxon>Alphaproteobacteria</taxon>
        <taxon>Hyphomicrobiales</taxon>
        <taxon>Rhizobiaceae</taxon>
        <taxon>Rhizobium/Agrobacterium group</taxon>
        <taxon>Allorhizobium</taxon>
    </lineage>
</organism>
<sequence length="82" mass="8933">MDLGAADMGVIGNYANLVAGKYRGCVRFQGEMYRSVGDATPLQRETIGRVGPAIRPFFAQARRPLCIELYLGSLRLQSNAIA</sequence>
<evidence type="ECO:0000313" key="1">
    <source>
        <dbReference type="EMBL" id="OLP47138.1"/>
    </source>
</evidence>